<proteinExistence type="predicted"/>
<keyword evidence="3" id="KW-1185">Reference proteome</keyword>
<dbReference type="SUPFAM" id="SSF52821">
    <property type="entry name" value="Rhodanese/Cell cycle control phosphatase"/>
    <property type="match status" value="1"/>
</dbReference>
<sequence length="108" mass="12325">MFNLFHKQIKQYSDLGAEDFHQGIQDKDAVVIDVRTAGEFNQGKLPKARNLDMMSPNFKQQIQNLPKDKSYYLYCRSGNRSGHACAMMADLGFEKVYNLAGGIISWPY</sequence>
<dbReference type="PANTHER" id="PTHR43031">
    <property type="entry name" value="FAD-DEPENDENT OXIDOREDUCTASE"/>
    <property type="match status" value="1"/>
</dbReference>
<dbReference type="InterPro" id="IPR001763">
    <property type="entry name" value="Rhodanese-like_dom"/>
</dbReference>
<feature type="domain" description="Rhodanese" evidence="1">
    <location>
        <begin position="25"/>
        <end position="107"/>
    </location>
</feature>
<dbReference type="PANTHER" id="PTHR43031:SF1">
    <property type="entry name" value="PYRIDINE NUCLEOTIDE-DISULPHIDE OXIDOREDUCTASE"/>
    <property type="match status" value="1"/>
</dbReference>
<gene>
    <name evidence="2" type="ORF">G9Q97_22235</name>
</gene>
<dbReference type="Gene3D" id="3.40.250.10">
    <property type="entry name" value="Rhodanese-like domain"/>
    <property type="match status" value="1"/>
</dbReference>
<dbReference type="RefSeq" id="WP_166151045.1">
    <property type="nucleotide sequence ID" value="NZ_JAANYN010000014.1"/>
</dbReference>
<dbReference type="PROSITE" id="PS50206">
    <property type="entry name" value="RHODANESE_3"/>
    <property type="match status" value="1"/>
</dbReference>
<dbReference type="SMART" id="SM00450">
    <property type="entry name" value="RHOD"/>
    <property type="match status" value="1"/>
</dbReference>
<dbReference type="InterPro" id="IPR050229">
    <property type="entry name" value="GlpE_sulfurtransferase"/>
</dbReference>
<evidence type="ECO:0000313" key="3">
    <source>
        <dbReference type="Proteomes" id="UP000649799"/>
    </source>
</evidence>
<accession>A0ABX0HG16</accession>
<organism evidence="2 3">
    <name type="scientific">Cyclobacterium plantarum</name>
    <dbReference type="NCBI Taxonomy" id="2716263"/>
    <lineage>
        <taxon>Bacteria</taxon>
        <taxon>Pseudomonadati</taxon>
        <taxon>Bacteroidota</taxon>
        <taxon>Cytophagia</taxon>
        <taxon>Cytophagales</taxon>
        <taxon>Cyclobacteriaceae</taxon>
        <taxon>Cyclobacterium</taxon>
    </lineage>
</organism>
<dbReference type="EMBL" id="JAANYN010000014">
    <property type="protein sequence ID" value="NHE59537.1"/>
    <property type="molecule type" value="Genomic_DNA"/>
</dbReference>
<reference evidence="2 3" key="1">
    <citation type="submission" date="2020-03" db="EMBL/GenBank/DDBJ databases">
        <title>Cyclobacterium plantarum sp. nov., a marine bacterium isolated from a coastal-marine wetland.</title>
        <authorList>
            <person name="Sanchez-Porro C."/>
            <person name="Ventosa A."/>
            <person name="Amoozegar M."/>
        </authorList>
    </citation>
    <scope>NUCLEOTIDE SEQUENCE [LARGE SCALE GENOMIC DNA]</scope>
    <source>
        <strain evidence="2 3">GBPx2</strain>
    </source>
</reference>
<dbReference type="Pfam" id="PF00581">
    <property type="entry name" value="Rhodanese"/>
    <property type="match status" value="1"/>
</dbReference>
<dbReference type="Proteomes" id="UP000649799">
    <property type="component" value="Unassembled WGS sequence"/>
</dbReference>
<dbReference type="CDD" id="cd00158">
    <property type="entry name" value="RHOD"/>
    <property type="match status" value="1"/>
</dbReference>
<protein>
    <submittedName>
        <fullName evidence="2">Rhodanese-like domain-containing protein</fullName>
    </submittedName>
</protein>
<evidence type="ECO:0000313" key="2">
    <source>
        <dbReference type="EMBL" id="NHE59537.1"/>
    </source>
</evidence>
<dbReference type="InterPro" id="IPR036873">
    <property type="entry name" value="Rhodanese-like_dom_sf"/>
</dbReference>
<evidence type="ECO:0000259" key="1">
    <source>
        <dbReference type="PROSITE" id="PS50206"/>
    </source>
</evidence>
<name>A0ABX0HG16_9BACT</name>
<comment type="caution">
    <text evidence="2">The sequence shown here is derived from an EMBL/GenBank/DDBJ whole genome shotgun (WGS) entry which is preliminary data.</text>
</comment>